<proteinExistence type="predicted"/>
<dbReference type="FunFam" id="3.80.10.10:FF:000770">
    <property type="entry name" value="Uncharacterized protein"/>
    <property type="match status" value="1"/>
</dbReference>
<dbReference type="CTD" id="36788"/>
<keyword evidence="5" id="KW-0325">Glycoprotein</keyword>
<feature type="domain" description="Ig-like" evidence="10">
    <location>
        <begin position="584"/>
        <end position="665"/>
    </location>
</feature>
<dbReference type="InterPro" id="IPR003591">
    <property type="entry name" value="Leu-rich_rpt_typical-subtyp"/>
</dbReference>
<evidence type="ECO:0000256" key="7">
    <source>
        <dbReference type="SAM" id="MobiDB-lite"/>
    </source>
</evidence>
<feature type="domain" description="Ig-like" evidence="10">
    <location>
        <begin position="387"/>
        <end position="484"/>
    </location>
</feature>
<dbReference type="Pfam" id="PF13855">
    <property type="entry name" value="LRR_8"/>
    <property type="match status" value="3"/>
</dbReference>
<keyword evidence="6" id="KW-0393">Immunoglobulin domain</keyword>
<keyword evidence="4" id="KW-1015">Disulfide bond</keyword>
<feature type="domain" description="Ig-like" evidence="10">
    <location>
        <begin position="489"/>
        <end position="578"/>
    </location>
</feature>
<evidence type="ECO:0000256" key="5">
    <source>
        <dbReference type="ARBA" id="ARBA00023180"/>
    </source>
</evidence>
<dbReference type="FunFam" id="2.60.40.10:FF:000107">
    <property type="entry name" value="Myosin, light chain kinase a"/>
    <property type="match status" value="1"/>
</dbReference>
<dbReference type="InterPro" id="IPR003599">
    <property type="entry name" value="Ig_sub"/>
</dbReference>
<dbReference type="Pfam" id="PF13927">
    <property type="entry name" value="Ig_3"/>
    <property type="match status" value="1"/>
</dbReference>
<evidence type="ECO:0000256" key="8">
    <source>
        <dbReference type="SAM" id="Phobius"/>
    </source>
</evidence>
<evidence type="ECO:0000256" key="3">
    <source>
        <dbReference type="ARBA" id="ARBA00022737"/>
    </source>
</evidence>
<evidence type="ECO:0000256" key="2">
    <source>
        <dbReference type="ARBA" id="ARBA00022729"/>
    </source>
</evidence>
<dbReference type="KEGG" id="apln:108737332"/>
<accession>A0A1W4WNZ4</accession>
<feature type="region of interest" description="Disordered" evidence="7">
    <location>
        <begin position="803"/>
        <end position="843"/>
    </location>
</feature>
<evidence type="ECO:0000313" key="12">
    <source>
        <dbReference type="RefSeq" id="XP_018325644.1"/>
    </source>
</evidence>
<dbReference type="Gene3D" id="2.60.40.10">
    <property type="entry name" value="Immunoglobulins"/>
    <property type="match status" value="3"/>
</dbReference>
<dbReference type="InterPro" id="IPR013098">
    <property type="entry name" value="Ig_I-set"/>
</dbReference>
<keyword evidence="8" id="KW-0812">Transmembrane</keyword>
<dbReference type="InterPro" id="IPR050467">
    <property type="entry name" value="LRFN"/>
</dbReference>
<keyword evidence="1" id="KW-0433">Leucine-rich repeat</keyword>
<dbReference type="InterPro" id="IPR000483">
    <property type="entry name" value="Cys-rich_flank_reg_C"/>
</dbReference>
<evidence type="ECO:0000256" key="4">
    <source>
        <dbReference type="ARBA" id="ARBA00023157"/>
    </source>
</evidence>
<sequence length="843" mass="94680">MVGVFYLIIVIYNLYGFVDSAENCPTICTCLGNYVDCSQKNLPLVPLNIPNWTSQLNLNSNRIRILKKDALEHLTKLSELKLNKNKINVIAKEVFDNQKRLKNLELNHNHIKDIEALTFKNLEQLTSLRLKRNKISQLKDGAFFGLKKIKSLMLDYNFIQIISKTWLYDLDNLKELTISNNIINHIENDAWEFCKGLTELDLSFNRIKAIKKDSFNNLYILEKLNLNNNNISFIEEEAFEQVPNLKVLQLSHNKLSWTIEDGNGVYRNLINLDRLSLASNDVKDINANAFFGLKNIVFLDLNNNNITSIQKNAFSDVLLLQELRINTSSLLCDCNLEWFKGWLEESKHLKESSFEIRTECIYPEPFRGLPLKKVPEGNFTCDELPKPRLKEEPDVEIMALKGENISLSCKAMSSSSDPMVFTWKKNNVEIINGIIEIVSNTVDKNTETTSTLTIPRVQHLDAGKYQCVVSNKFGRTYSQKSTISVLIFPTFVKIPHNVTVSAGATAKLECSASGEPSPEIAWQKDGGNDFPAARERRMHVMTTDDVFFIVNAKPNDMGIYSCMAHNPAGTIVANATLVIEGEMPSFVKPMENKETAAGESVVLKCMASGAPKPTIQWLKDGVPIRATDRYFLTAEDQLMIIIDTIPSDAGTYQCRLNNSLGVKVGYSELHIKPSLMSSSDMVGIVIITVVCCVVVTSVIWVIIIIYQTRKRINFNKTNSNQPDHGVIEFPDKNPPHFGDNASEHSSCKDSGVEESAKRSSDDLLPEGDFALIIEESNGEKVNPSRTASLSYVAADGNTCHTPLLLKDTPSSSYTRSTNHDRCKDETTPEISVCTEEDESQRCQ</sequence>
<feature type="compositionally biased region" description="Basic and acidic residues" evidence="7">
    <location>
        <begin position="817"/>
        <end position="826"/>
    </location>
</feature>
<dbReference type="RefSeq" id="XP_018325644.1">
    <property type="nucleotide sequence ID" value="XM_018470142.1"/>
</dbReference>
<dbReference type="PRINTS" id="PR00019">
    <property type="entry name" value="LEURICHRPT"/>
</dbReference>
<dbReference type="SMART" id="SM00013">
    <property type="entry name" value="LRRNT"/>
    <property type="match status" value="1"/>
</dbReference>
<dbReference type="PROSITE" id="PS50835">
    <property type="entry name" value="IG_LIKE"/>
    <property type="match status" value="3"/>
</dbReference>
<dbReference type="Pfam" id="PF07679">
    <property type="entry name" value="I-set"/>
    <property type="match status" value="2"/>
</dbReference>
<evidence type="ECO:0000313" key="11">
    <source>
        <dbReference type="Proteomes" id="UP000192223"/>
    </source>
</evidence>
<dbReference type="PANTHER" id="PTHR45842:SF21">
    <property type="entry name" value="IG-LIKE DOMAIN-CONTAINING PROTEIN"/>
    <property type="match status" value="1"/>
</dbReference>
<name>A0A1W4WNZ4_AGRPL</name>
<dbReference type="SMART" id="SM00365">
    <property type="entry name" value="LRR_SD22"/>
    <property type="match status" value="6"/>
</dbReference>
<feature type="signal peptide" evidence="9">
    <location>
        <begin position="1"/>
        <end position="20"/>
    </location>
</feature>
<dbReference type="SMART" id="SM00082">
    <property type="entry name" value="LRRCT"/>
    <property type="match status" value="1"/>
</dbReference>
<keyword evidence="8" id="KW-1133">Transmembrane helix</keyword>
<evidence type="ECO:0000256" key="1">
    <source>
        <dbReference type="ARBA" id="ARBA00022614"/>
    </source>
</evidence>
<dbReference type="OrthoDB" id="5917255at2759"/>
<dbReference type="InterPro" id="IPR032675">
    <property type="entry name" value="LRR_dom_sf"/>
</dbReference>
<evidence type="ECO:0000256" key="6">
    <source>
        <dbReference type="ARBA" id="ARBA00023319"/>
    </source>
</evidence>
<dbReference type="AlphaFoldDB" id="A0A1W4WNZ4"/>
<organism evidence="11 12">
    <name type="scientific">Agrilus planipennis</name>
    <name type="common">Emerald ash borer</name>
    <name type="synonym">Agrilus marcopoli</name>
    <dbReference type="NCBI Taxonomy" id="224129"/>
    <lineage>
        <taxon>Eukaryota</taxon>
        <taxon>Metazoa</taxon>
        <taxon>Ecdysozoa</taxon>
        <taxon>Arthropoda</taxon>
        <taxon>Hexapoda</taxon>
        <taxon>Insecta</taxon>
        <taxon>Pterygota</taxon>
        <taxon>Neoptera</taxon>
        <taxon>Endopterygota</taxon>
        <taxon>Coleoptera</taxon>
        <taxon>Polyphaga</taxon>
        <taxon>Elateriformia</taxon>
        <taxon>Buprestoidea</taxon>
        <taxon>Buprestidae</taxon>
        <taxon>Agrilinae</taxon>
        <taxon>Agrilus</taxon>
    </lineage>
</organism>
<dbReference type="SMART" id="SM00409">
    <property type="entry name" value="IG"/>
    <property type="match status" value="3"/>
</dbReference>
<protein>
    <submittedName>
        <fullName evidence="12">Leucine-rich repeats and immunoglobulin-like domains protein 3 isoform X1</fullName>
    </submittedName>
</protein>
<reference evidence="12" key="1">
    <citation type="submission" date="2025-08" db="UniProtKB">
        <authorList>
            <consortium name="RefSeq"/>
        </authorList>
    </citation>
    <scope>IDENTIFICATION</scope>
    <source>
        <tissue evidence="12">Entire body</tissue>
    </source>
</reference>
<feature type="compositionally biased region" description="Acidic residues" evidence="7">
    <location>
        <begin position="834"/>
        <end position="843"/>
    </location>
</feature>
<gene>
    <name evidence="12" type="primary">LOC108737332</name>
</gene>
<feature type="region of interest" description="Disordered" evidence="7">
    <location>
        <begin position="731"/>
        <end position="762"/>
    </location>
</feature>
<dbReference type="SMART" id="SM00369">
    <property type="entry name" value="LRR_TYP"/>
    <property type="match status" value="11"/>
</dbReference>
<evidence type="ECO:0000259" key="10">
    <source>
        <dbReference type="PROSITE" id="PS50835"/>
    </source>
</evidence>
<dbReference type="PROSITE" id="PS51450">
    <property type="entry name" value="LRR"/>
    <property type="match status" value="5"/>
</dbReference>
<dbReference type="SMART" id="SM00408">
    <property type="entry name" value="IGc2"/>
    <property type="match status" value="3"/>
</dbReference>
<keyword evidence="3" id="KW-0677">Repeat</keyword>
<dbReference type="InterPro" id="IPR007110">
    <property type="entry name" value="Ig-like_dom"/>
</dbReference>
<feature type="transmembrane region" description="Helical" evidence="8">
    <location>
        <begin position="681"/>
        <end position="706"/>
    </location>
</feature>
<evidence type="ECO:0000256" key="9">
    <source>
        <dbReference type="SAM" id="SignalP"/>
    </source>
</evidence>
<keyword evidence="11" id="KW-1185">Reference proteome</keyword>
<dbReference type="InterPro" id="IPR000372">
    <property type="entry name" value="LRRNT"/>
</dbReference>
<dbReference type="FunFam" id="2.60.40.10:FF:000150">
    <property type="entry name" value="Leucine rich repeats and immunoglobulin like domains 3"/>
    <property type="match status" value="1"/>
</dbReference>
<dbReference type="GeneID" id="108737332"/>
<dbReference type="SUPFAM" id="SSF48726">
    <property type="entry name" value="Immunoglobulin"/>
    <property type="match status" value="3"/>
</dbReference>
<feature type="chain" id="PRO_5010717345" evidence="9">
    <location>
        <begin position="21"/>
        <end position="843"/>
    </location>
</feature>
<dbReference type="STRING" id="224129.A0A1W4WNZ4"/>
<dbReference type="InterPro" id="IPR001611">
    <property type="entry name" value="Leu-rich_rpt"/>
</dbReference>
<dbReference type="InterPro" id="IPR036179">
    <property type="entry name" value="Ig-like_dom_sf"/>
</dbReference>
<dbReference type="PANTHER" id="PTHR45842">
    <property type="entry name" value="SYNAPTIC ADHESION-LIKE MOLECULE SALM"/>
    <property type="match status" value="1"/>
</dbReference>
<dbReference type="InParanoid" id="A0A1W4WNZ4"/>
<dbReference type="Gene3D" id="3.80.10.10">
    <property type="entry name" value="Ribonuclease Inhibitor"/>
    <property type="match status" value="3"/>
</dbReference>
<feature type="compositionally biased region" description="Basic and acidic residues" evidence="7">
    <location>
        <begin position="741"/>
        <end position="761"/>
    </location>
</feature>
<dbReference type="GO" id="GO:0071944">
    <property type="term" value="C:cell periphery"/>
    <property type="evidence" value="ECO:0007669"/>
    <property type="project" value="UniProtKB-ARBA"/>
</dbReference>
<keyword evidence="8" id="KW-0472">Membrane</keyword>
<dbReference type="Proteomes" id="UP000192223">
    <property type="component" value="Unplaced"/>
</dbReference>
<keyword evidence="2 9" id="KW-0732">Signal</keyword>
<dbReference type="InterPro" id="IPR003598">
    <property type="entry name" value="Ig_sub2"/>
</dbReference>
<dbReference type="SUPFAM" id="SSF52058">
    <property type="entry name" value="L domain-like"/>
    <property type="match status" value="1"/>
</dbReference>
<dbReference type="InterPro" id="IPR013783">
    <property type="entry name" value="Ig-like_fold"/>
</dbReference>